<feature type="region of interest" description="Disordered" evidence="2">
    <location>
        <begin position="32"/>
        <end position="53"/>
    </location>
</feature>
<dbReference type="STRING" id="542832.A0A3M6VQZ6"/>
<comment type="caution">
    <text evidence="3">The sequence shown here is derived from an EMBL/GenBank/DDBJ whole genome shotgun (WGS) entry which is preliminary data.</text>
</comment>
<dbReference type="Pfam" id="PF13432">
    <property type="entry name" value="TPR_16"/>
    <property type="match status" value="1"/>
</dbReference>
<evidence type="ECO:0000256" key="2">
    <source>
        <dbReference type="SAM" id="MobiDB-lite"/>
    </source>
</evidence>
<dbReference type="GO" id="GO:0043328">
    <property type="term" value="P:protein transport to vacuole involved in ubiquitin-dependent protein catabolic process via the multivesicular body sorting pathway"/>
    <property type="evidence" value="ECO:0007669"/>
    <property type="project" value="TreeGrafter"/>
</dbReference>
<accession>A0A3M6VQZ6</accession>
<keyword evidence="4" id="KW-1185">Reference proteome</keyword>
<dbReference type="GO" id="GO:0006623">
    <property type="term" value="P:protein targeting to vacuole"/>
    <property type="evidence" value="ECO:0007669"/>
    <property type="project" value="TreeGrafter"/>
</dbReference>
<evidence type="ECO:0000313" key="4">
    <source>
        <dbReference type="Proteomes" id="UP000282087"/>
    </source>
</evidence>
<feature type="region of interest" description="Disordered" evidence="2">
    <location>
        <begin position="110"/>
        <end position="138"/>
    </location>
</feature>
<feature type="compositionally biased region" description="Basic residues" evidence="2">
    <location>
        <begin position="123"/>
        <end position="132"/>
    </location>
</feature>
<dbReference type="GO" id="GO:0042802">
    <property type="term" value="F:identical protein binding"/>
    <property type="evidence" value="ECO:0007669"/>
    <property type="project" value="InterPro"/>
</dbReference>
<protein>
    <submittedName>
        <fullName evidence="3">Uncharacterized protein</fullName>
    </submittedName>
</protein>
<reference evidence="3 4" key="1">
    <citation type="submission" date="2018-06" db="EMBL/GenBank/DDBJ databases">
        <title>Comparative genomics of downy mildews reveals potential adaptations to biotrophy.</title>
        <authorList>
            <person name="Fletcher K."/>
            <person name="Klosterman S.J."/>
            <person name="Derevnina L."/>
            <person name="Martin F."/>
            <person name="Koike S."/>
            <person name="Reyes Chin-Wo S."/>
            <person name="Mou B."/>
            <person name="Michelmore R."/>
        </authorList>
    </citation>
    <scope>NUCLEOTIDE SEQUENCE [LARGE SCALE GENOMIC DNA]</scope>
    <source>
        <strain evidence="3 4">R14</strain>
    </source>
</reference>
<gene>
    <name evidence="3" type="ORF">DD238_003115</name>
</gene>
<dbReference type="EMBL" id="QLLG01000051">
    <property type="protein sequence ID" value="RMX68837.1"/>
    <property type="molecule type" value="Genomic_DNA"/>
</dbReference>
<dbReference type="Gene3D" id="1.25.40.10">
    <property type="entry name" value="Tetratricopeptide repeat domain"/>
    <property type="match status" value="1"/>
</dbReference>
<feature type="repeat" description="TPR" evidence="1">
    <location>
        <begin position="321"/>
        <end position="354"/>
    </location>
</feature>
<dbReference type="SUPFAM" id="SSF48452">
    <property type="entry name" value="TPR-like"/>
    <property type="match status" value="1"/>
</dbReference>
<dbReference type="InterPro" id="IPR019734">
    <property type="entry name" value="TPR_rpt"/>
</dbReference>
<keyword evidence="1" id="KW-0802">TPR repeat</keyword>
<name>A0A3M6VQZ6_9STRA</name>
<dbReference type="SMART" id="SM00028">
    <property type="entry name" value="TPR"/>
    <property type="match status" value="3"/>
</dbReference>
<dbReference type="VEuPathDB" id="FungiDB:DD237_002187"/>
<dbReference type="PANTHER" id="PTHR47794">
    <property type="entry name" value="VACUOLAR PROTEIN SORTING-ASSOCIATED PROTEIN 27"/>
    <property type="match status" value="1"/>
</dbReference>
<evidence type="ECO:0000313" key="3">
    <source>
        <dbReference type="EMBL" id="RMX68837.1"/>
    </source>
</evidence>
<evidence type="ECO:0000256" key="1">
    <source>
        <dbReference type="PROSITE-ProRule" id="PRU00339"/>
    </source>
</evidence>
<dbReference type="AlphaFoldDB" id="A0A3M6VQZ6"/>
<dbReference type="InterPro" id="IPR011990">
    <property type="entry name" value="TPR-like_helical_dom_sf"/>
</dbReference>
<dbReference type="InterPro" id="IPR011717">
    <property type="entry name" value="TPR-4"/>
</dbReference>
<sequence>MEGADPDVDNGESDSIYSTNSMRMRACYRRRSKSVYSEPVQYQRPNEWRDDYDNDSKDSMNGFTSVAASWHWNTASSATVESLQPKMGSMFVSVAPLQLTVLERRHLSREQLRQSMESESTRRKGRQPRSRPHSSALDTSLHVQRLCEVKSRCTSDEQEMEQRVKQLVAARREFGEISWRDVDNVSWTEREKLELDGVTNKHWRKRCFSPREDEDEDEEAEIAATLAFMNGGRRMSCTADLLGNLEPPLDLAVVHYKLGETLLRDGDFAEAVVELRLSVEVCNNNAVAWLSLAKALDGSRTDSKAAEEAVCRALELEPASVSALSLLGKLLHLRGEHDDAIRVFRQALKLQCPVSNPPGHAAEMA</sequence>
<dbReference type="GO" id="GO:0032266">
    <property type="term" value="F:phosphatidylinositol-3-phosphate binding"/>
    <property type="evidence" value="ECO:0007669"/>
    <property type="project" value="TreeGrafter"/>
</dbReference>
<dbReference type="PANTHER" id="PTHR47794:SF1">
    <property type="entry name" value="VACUOLAR PROTEIN SORTING-ASSOCIATED PROTEIN 27"/>
    <property type="match status" value="1"/>
</dbReference>
<dbReference type="GO" id="GO:0033565">
    <property type="term" value="C:ESCRT-0 complex"/>
    <property type="evidence" value="ECO:0007669"/>
    <property type="project" value="TreeGrafter"/>
</dbReference>
<proteinExistence type="predicted"/>
<dbReference type="GO" id="GO:0043130">
    <property type="term" value="F:ubiquitin binding"/>
    <property type="evidence" value="ECO:0007669"/>
    <property type="project" value="TreeGrafter"/>
</dbReference>
<dbReference type="PROSITE" id="PS50005">
    <property type="entry name" value="TPR"/>
    <property type="match status" value="1"/>
</dbReference>
<organism evidence="3 4">
    <name type="scientific">Peronospora effusa</name>
    <dbReference type="NCBI Taxonomy" id="542832"/>
    <lineage>
        <taxon>Eukaryota</taxon>
        <taxon>Sar</taxon>
        <taxon>Stramenopiles</taxon>
        <taxon>Oomycota</taxon>
        <taxon>Peronosporomycetes</taxon>
        <taxon>Peronosporales</taxon>
        <taxon>Peronosporaceae</taxon>
        <taxon>Peronospora</taxon>
    </lineage>
</organism>
<dbReference type="Pfam" id="PF07721">
    <property type="entry name" value="TPR_4"/>
    <property type="match status" value="1"/>
</dbReference>
<dbReference type="Proteomes" id="UP000282087">
    <property type="component" value="Unassembled WGS sequence"/>
</dbReference>